<accession>A0A391NWL1</accession>
<gene>
    <name evidence="1" type="ORF">KIPB_015764</name>
</gene>
<sequence length="123" mass="12473">MDMCVGSKALQQTVVSASQDGTCRVWVVDPSAFAGTDVEGAEDPTAFAGTDVEGAEDVAPLRCTAVCSMGGHSPVAVALMRITFSGKGVSYGGLIIAGCADGYVVTVPVPIQCLSQKETASEV</sequence>
<comment type="caution">
    <text evidence="1">The sequence shown here is derived from an EMBL/GenBank/DDBJ whole genome shotgun (WGS) entry which is preliminary data.</text>
</comment>
<proteinExistence type="predicted"/>
<organism evidence="1 2">
    <name type="scientific">Kipferlia bialata</name>
    <dbReference type="NCBI Taxonomy" id="797122"/>
    <lineage>
        <taxon>Eukaryota</taxon>
        <taxon>Metamonada</taxon>
        <taxon>Carpediemonas-like organisms</taxon>
        <taxon>Kipferlia</taxon>
    </lineage>
</organism>
<evidence type="ECO:0000313" key="1">
    <source>
        <dbReference type="EMBL" id="GCA64930.1"/>
    </source>
</evidence>
<dbReference type="AlphaFoldDB" id="A0A391NWL1"/>
<reference evidence="1 2" key="1">
    <citation type="journal article" date="2018" name="PLoS ONE">
        <title>The draft genome of Kipferlia bialata reveals reductive genome evolution in fornicate parasites.</title>
        <authorList>
            <person name="Tanifuji G."/>
            <person name="Takabayashi S."/>
            <person name="Kume K."/>
            <person name="Takagi M."/>
            <person name="Nakayama T."/>
            <person name="Kamikawa R."/>
            <person name="Inagaki Y."/>
            <person name="Hashimoto T."/>
        </authorList>
    </citation>
    <scope>NUCLEOTIDE SEQUENCE [LARGE SCALE GENOMIC DNA]</scope>
    <source>
        <strain evidence="1">NY0173</strain>
    </source>
</reference>
<dbReference type="EMBL" id="BDIP01009080">
    <property type="protein sequence ID" value="GCA64930.1"/>
    <property type="molecule type" value="Genomic_DNA"/>
</dbReference>
<keyword evidence="2" id="KW-1185">Reference proteome</keyword>
<feature type="non-terminal residue" evidence="1">
    <location>
        <position position="1"/>
    </location>
</feature>
<dbReference type="Proteomes" id="UP000265618">
    <property type="component" value="Unassembled WGS sequence"/>
</dbReference>
<evidence type="ECO:0000313" key="2">
    <source>
        <dbReference type="Proteomes" id="UP000265618"/>
    </source>
</evidence>
<protein>
    <submittedName>
        <fullName evidence="1">Uncharacterized protein</fullName>
    </submittedName>
</protein>
<name>A0A391NWL1_9EUKA</name>